<keyword evidence="3 6" id="KW-0812">Transmembrane</keyword>
<comment type="subcellular location">
    <subcellularLocation>
        <location evidence="1">Membrane</location>
        <topology evidence="1">Multi-pass membrane protein</topology>
    </subcellularLocation>
</comment>
<evidence type="ECO:0000256" key="1">
    <source>
        <dbReference type="ARBA" id="ARBA00004141"/>
    </source>
</evidence>
<evidence type="ECO:0000256" key="4">
    <source>
        <dbReference type="ARBA" id="ARBA00022989"/>
    </source>
</evidence>
<name>A0A1F7GY21_9BACT</name>
<feature type="domain" description="Cytochrome C biogenesis protein transmembrane" evidence="7">
    <location>
        <begin position="4"/>
        <end position="192"/>
    </location>
</feature>
<dbReference type="InterPro" id="IPR003834">
    <property type="entry name" value="Cyt_c_assmbl_TM_dom"/>
</dbReference>
<feature type="transmembrane region" description="Helical" evidence="6">
    <location>
        <begin position="69"/>
        <end position="89"/>
    </location>
</feature>
<feature type="transmembrane region" description="Helical" evidence="6">
    <location>
        <begin position="110"/>
        <end position="132"/>
    </location>
</feature>
<keyword evidence="5 6" id="KW-0472">Membrane</keyword>
<gene>
    <name evidence="8" type="ORF">A3C25_02205</name>
</gene>
<evidence type="ECO:0000256" key="6">
    <source>
        <dbReference type="SAM" id="Phobius"/>
    </source>
</evidence>
<comment type="caution">
    <text evidence="8">The sequence shown here is derived from an EMBL/GenBank/DDBJ whole genome shotgun (WGS) entry which is preliminary data.</text>
</comment>
<evidence type="ECO:0000256" key="2">
    <source>
        <dbReference type="ARBA" id="ARBA00006143"/>
    </source>
</evidence>
<dbReference type="Proteomes" id="UP000177913">
    <property type="component" value="Unassembled WGS sequence"/>
</dbReference>
<comment type="similarity">
    <text evidence="2">Belongs to the DsbD family.</text>
</comment>
<dbReference type="GO" id="GO:0017004">
    <property type="term" value="P:cytochrome complex assembly"/>
    <property type="evidence" value="ECO:0007669"/>
    <property type="project" value="InterPro"/>
</dbReference>
<feature type="transmembrane region" description="Helical" evidence="6">
    <location>
        <begin position="39"/>
        <end position="63"/>
    </location>
</feature>
<sequence length="202" mass="21978">MNYFYVFVLGILSILGPCTFIMVPVILNKIKESISQVVYFFSGILLVFVLLGIMASVTGIVFTSSISRYLYFAAGIVTFISALKMLGAVKIDYPHLEERKKTPRSFFAGILHGGVILGCIGPQLAATLSFIIAQRNLVNGILMTLFFGMGFILPFFIFGILITDPSVQTGIMKHANIIQKVGGALLTGAASYLLYFSVQGLI</sequence>
<keyword evidence="4 6" id="KW-1133">Transmembrane helix</keyword>
<evidence type="ECO:0000259" key="7">
    <source>
        <dbReference type="Pfam" id="PF02683"/>
    </source>
</evidence>
<evidence type="ECO:0000313" key="8">
    <source>
        <dbReference type="EMBL" id="OGK23456.1"/>
    </source>
</evidence>
<evidence type="ECO:0000313" key="9">
    <source>
        <dbReference type="Proteomes" id="UP000177913"/>
    </source>
</evidence>
<proteinExistence type="inferred from homology"/>
<protein>
    <recommendedName>
        <fullName evidence="7">Cytochrome C biogenesis protein transmembrane domain-containing protein</fullName>
    </recommendedName>
</protein>
<reference evidence="8 9" key="1">
    <citation type="journal article" date="2016" name="Nat. Commun.">
        <title>Thousands of microbial genomes shed light on interconnected biogeochemical processes in an aquifer system.</title>
        <authorList>
            <person name="Anantharaman K."/>
            <person name="Brown C.T."/>
            <person name="Hug L.A."/>
            <person name="Sharon I."/>
            <person name="Castelle C.J."/>
            <person name="Probst A.J."/>
            <person name="Thomas B.C."/>
            <person name="Singh A."/>
            <person name="Wilkins M.J."/>
            <person name="Karaoz U."/>
            <person name="Brodie E.L."/>
            <person name="Williams K.H."/>
            <person name="Hubbard S.S."/>
            <person name="Banfield J.F."/>
        </authorList>
    </citation>
    <scope>NUCLEOTIDE SEQUENCE [LARGE SCALE GENOMIC DNA]</scope>
</reference>
<organism evidence="8 9">
    <name type="scientific">Candidatus Roizmanbacteria bacterium RIFCSPHIGHO2_02_FULL_38_11</name>
    <dbReference type="NCBI Taxonomy" id="1802039"/>
    <lineage>
        <taxon>Bacteria</taxon>
        <taxon>Candidatus Roizmaniibacteriota</taxon>
    </lineage>
</organism>
<dbReference type="PANTHER" id="PTHR31272">
    <property type="entry name" value="CYTOCHROME C-TYPE BIOGENESIS PROTEIN HI_1454-RELATED"/>
    <property type="match status" value="1"/>
</dbReference>
<dbReference type="EMBL" id="MFZO01000047">
    <property type="protein sequence ID" value="OGK23456.1"/>
    <property type="molecule type" value="Genomic_DNA"/>
</dbReference>
<evidence type="ECO:0000256" key="5">
    <source>
        <dbReference type="ARBA" id="ARBA00023136"/>
    </source>
</evidence>
<feature type="transmembrane region" description="Helical" evidence="6">
    <location>
        <begin position="181"/>
        <end position="198"/>
    </location>
</feature>
<dbReference type="Pfam" id="PF02683">
    <property type="entry name" value="DsbD_TM"/>
    <property type="match status" value="1"/>
</dbReference>
<dbReference type="InterPro" id="IPR051790">
    <property type="entry name" value="Cytochrome_c-biogenesis_DsbD"/>
</dbReference>
<accession>A0A1F7GY21</accession>
<feature type="transmembrane region" description="Helical" evidence="6">
    <location>
        <begin position="138"/>
        <end position="161"/>
    </location>
</feature>
<evidence type="ECO:0000256" key="3">
    <source>
        <dbReference type="ARBA" id="ARBA00022692"/>
    </source>
</evidence>
<feature type="transmembrane region" description="Helical" evidence="6">
    <location>
        <begin position="6"/>
        <end position="27"/>
    </location>
</feature>
<dbReference type="AlphaFoldDB" id="A0A1F7GY21"/>
<dbReference type="GO" id="GO:0016020">
    <property type="term" value="C:membrane"/>
    <property type="evidence" value="ECO:0007669"/>
    <property type="project" value="UniProtKB-SubCell"/>
</dbReference>
<dbReference type="PANTHER" id="PTHR31272:SF9">
    <property type="entry name" value="BLL1027 PROTEIN"/>
    <property type="match status" value="1"/>
</dbReference>